<evidence type="ECO:0000313" key="1">
    <source>
        <dbReference type="EMBL" id="GFB29459.1"/>
    </source>
</evidence>
<proteinExistence type="predicted"/>
<name>A0A699L7P4_TANCI</name>
<protein>
    <submittedName>
        <fullName evidence="1">Arginine repressor C-terminal-like domain-containing protein</fullName>
    </submittedName>
</protein>
<sequence length="156" mass="17884">EEMGFSLKWRNWAKNCLSWTSISVLVSGSTTCEFHMEPGLRQGVPFLPFSGMFKGLVLNDGEVNMSLWQYADNALILGKWSRRNVRNLVTILNCFQDVYGLDNALILGNWSKRKGTLLLSLSLGLVECFFTNRNENLNKLECQNSKYVMYLVMKKK</sequence>
<dbReference type="AlphaFoldDB" id="A0A699L7P4"/>
<gene>
    <name evidence="1" type="ORF">Tci_701430</name>
</gene>
<accession>A0A699L7P4</accession>
<feature type="non-terminal residue" evidence="1">
    <location>
        <position position="1"/>
    </location>
</feature>
<comment type="caution">
    <text evidence="1">The sequence shown here is derived from an EMBL/GenBank/DDBJ whole genome shotgun (WGS) entry which is preliminary data.</text>
</comment>
<organism evidence="1">
    <name type="scientific">Tanacetum cinerariifolium</name>
    <name type="common">Dalmatian daisy</name>
    <name type="synonym">Chrysanthemum cinerariifolium</name>
    <dbReference type="NCBI Taxonomy" id="118510"/>
    <lineage>
        <taxon>Eukaryota</taxon>
        <taxon>Viridiplantae</taxon>
        <taxon>Streptophyta</taxon>
        <taxon>Embryophyta</taxon>
        <taxon>Tracheophyta</taxon>
        <taxon>Spermatophyta</taxon>
        <taxon>Magnoliopsida</taxon>
        <taxon>eudicotyledons</taxon>
        <taxon>Gunneridae</taxon>
        <taxon>Pentapetalae</taxon>
        <taxon>asterids</taxon>
        <taxon>campanulids</taxon>
        <taxon>Asterales</taxon>
        <taxon>Asteraceae</taxon>
        <taxon>Asteroideae</taxon>
        <taxon>Anthemideae</taxon>
        <taxon>Anthemidinae</taxon>
        <taxon>Tanacetum</taxon>
    </lineage>
</organism>
<reference evidence="1" key="1">
    <citation type="journal article" date="2019" name="Sci. Rep.">
        <title>Draft genome of Tanacetum cinerariifolium, the natural source of mosquito coil.</title>
        <authorList>
            <person name="Yamashiro T."/>
            <person name="Shiraishi A."/>
            <person name="Satake H."/>
            <person name="Nakayama K."/>
        </authorList>
    </citation>
    <scope>NUCLEOTIDE SEQUENCE</scope>
</reference>
<dbReference type="EMBL" id="BKCJ010595222">
    <property type="protein sequence ID" value="GFB29459.1"/>
    <property type="molecule type" value="Genomic_DNA"/>
</dbReference>